<dbReference type="SUPFAM" id="SSF143410">
    <property type="entry name" value="DOPA-like"/>
    <property type="match status" value="1"/>
</dbReference>
<protein>
    <submittedName>
        <fullName evidence="1">4,5-dioxygenase</fullName>
    </submittedName>
</protein>
<sequence>MSYPKNIHQKYHAHIYFDQQSCELARQIREQAMNRFELPVGRFNEKLVGPHTMWSFSITFTSSEFESVVSWLDNLRNGLSILVHALTGDDIKDHSEYAYWLGKPVELDLSGL</sequence>
<keyword evidence="1" id="KW-0223">Dioxygenase</keyword>
<dbReference type="AlphaFoldDB" id="A0A177XUD4"/>
<keyword evidence="1" id="KW-0560">Oxidoreductase</keyword>
<accession>A0A177XUD4</accession>
<reference evidence="1 2" key="1">
    <citation type="journal article" date="2016" name="Syst. Appl. Microbiol.">
        <title>Vibrio bivalvicida sp. nov., a novel larval pathogen for bivalve molluscs reared in a hatchery.</title>
        <authorList>
            <person name="Dubert J."/>
            <person name="Romalde J.L."/>
            <person name="Prado S."/>
            <person name="Barja J.L."/>
        </authorList>
    </citation>
    <scope>NUCLEOTIDE SEQUENCE [LARGE SCALE GENOMIC DNA]</scope>
    <source>
        <strain evidence="1 2">605</strain>
    </source>
</reference>
<name>A0A177XUD4_9VIBR</name>
<dbReference type="PANTHER" id="PTHR36423">
    <property type="entry name" value="AFR070WP"/>
    <property type="match status" value="1"/>
</dbReference>
<dbReference type="InterPro" id="IPR023389">
    <property type="entry name" value="DOPA-like_sf"/>
</dbReference>
<dbReference type="GO" id="GO:0051213">
    <property type="term" value="F:dioxygenase activity"/>
    <property type="evidence" value="ECO:0007669"/>
    <property type="project" value="UniProtKB-KW"/>
</dbReference>
<dbReference type="Gene3D" id="3.30.70.1240">
    <property type="entry name" value="DOPA-like domains"/>
    <property type="match status" value="1"/>
</dbReference>
<dbReference type="PIRSF" id="PIRSF028139">
    <property type="entry name" value="DOPA-diox_rel_Mll2280"/>
    <property type="match status" value="1"/>
</dbReference>
<gene>
    <name evidence="1" type="ORF">APB76_21725</name>
</gene>
<dbReference type="InterPro" id="IPR014980">
    <property type="entry name" value="DOPA_dioxygen"/>
</dbReference>
<evidence type="ECO:0000313" key="1">
    <source>
        <dbReference type="EMBL" id="OAJ92119.1"/>
    </source>
</evidence>
<organism evidence="1 2">
    <name type="scientific">Vibrio bivalvicida</name>
    <dbReference type="NCBI Taxonomy" id="1276888"/>
    <lineage>
        <taxon>Bacteria</taxon>
        <taxon>Pseudomonadati</taxon>
        <taxon>Pseudomonadota</taxon>
        <taxon>Gammaproteobacteria</taxon>
        <taxon>Vibrionales</taxon>
        <taxon>Vibrionaceae</taxon>
        <taxon>Vibrio</taxon>
        <taxon>Vibrio oreintalis group</taxon>
    </lineage>
</organism>
<dbReference type="RefSeq" id="WP_054962609.1">
    <property type="nucleotide sequence ID" value="NZ_LLEI02000091.1"/>
</dbReference>
<dbReference type="PANTHER" id="PTHR36423:SF2">
    <property type="entry name" value="AFR070WP"/>
    <property type="match status" value="1"/>
</dbReference>
<dbReference type="Pfam" id="PF08883">
    <property type="entry name" value="DOPA_dioxygen"/>
    <property type="match status" value="1"/>
</dbReference>
<comment type="caution">
    <text evidence="1">The sequence shown here is derived from an EMBL/GenBank/DDBJ whole genome shotgun (WGS) entry which is preliminary data.</text>
</comment>
<dbReference type="EMBL" id="LLEI02000091">
    <property type="protein sequence ID" value="OAJ92119.1"/>
    <property type="molecule type" value="Genomic_DNA"/>
</dbReference>
<dbReference type="Proteomes" id="UP000078406">
    <property type="component" value="Unassembled WGS sequence"/>
</dbReference>
<proteinExistence type="predicted"/>
<evidence type="ECO:0000313" key="2">
    <source>
        <dbReference type="Proteomes" id="UP000078406"/>
    </source>
</evidence>